<reference evidence="2" key="2">
    <citation type="submission" date="2025-09" db="UniProtKB">
        <authorList>
            <consortium name="Ensembl"/>
        </authorList>
    </citation>
    <scope>IDENTIFICATION</scope>
</reference>
<keyword evidence="3" id="KW-1185">Reference proteome</keyword>
<dbReference type="OMA" id="CYSEDQQ"/>
<evidence type="ECO:0000313" key="2">
    <source>
        <dbReference type="Ensembl" id="ENSPCLP00000011319.1"/>
    </source>
</evidence>
<evidence type="ECO:0000313" key="3">
    <source>
        <dbReference type="Proteomes" id="UP000472261"/>
    </source>
</evidence>
<reference evidence="2" key="1">
    <citation type="submission" date="2025-08" db="UniProtKB">
        <authorList>
            <consortium name="Ensembl"/>
        </authorList>
    </citation>
    <scope>IDENTIFICATION</scope>
</reference>
<dbReference type="AlphaFoldDB" id="A0A669PSV6"/>
<name>A0A669PSV6_PHACC</name>
<feature type="region of interest" description="Disordered" evidence="1">
    <location>
        <begin position="1"/>
        <end position="23"/>
    </location>
</feature>
<organism evidence="2 3">
    <name type="scientific">Phasianus colchicus</name>
    <name type="common">Common pheasant</name>
    <dbReference type="NCBI Taxonomy" id="9054"/>
    <lineage>
        <taxon>Eukaryota</taxon>
        <taxon>Metazoa</taxon>
        <taxon>Chordata</taxon>
        <taxon>Craniata</taxon>
        <taxon>Vertebrata</taxon>
        <taxon>Euteleostomi</taxon>
        <taxon>Archelosauria</taxon>
        <taxon>Archosauria</taxon>
        <taxon>Dinosauria</taxon>
        <taxon>Saurischia</taxon>
        <taxon>Theropoda</taxon>
        <taxon>Coelurosauria</taxon>
        <taxon>Aves</taxon>
        <taxon>Neognathae</taxon>
        <taxon>Galloanserae</taxon>
        <taxon>Galliformes</taxon>
        <taxon>Phasianidae</taxon>
        <taxon>Phasianinae</taxon>
        <taxon>Phasianus</taxon>
    </lineage>
</organism>
<dbReference type="Ensembl" id="ENSPCLT00000015208.1">
    <property type="protein sequence ID" value="ENSPCLP00000011319.1"/>
    <property type="gene ID" value="ENSPCLG00000009340.1"/>
</dbReference>
<evidence type="ECO:0000256" key="1">
    <source>
        <dbReference type="SAM" id="MobiDB-lite"/>
    </source>
</evidence>
<dbReference type="Proteomes" id="UP000472261">
    <property type="component" value="Unplaced"/>
</dbReference>
<proteinExistence type="predicted"/>
<accession>A0A669PSV6</accession>
<protein>
    <submittedName>
        <fullName evidence="2">Uncharacterized protein</fullName>
    </submittedName>
</protein>
<sequence>MRRDLGRDAFPPRPLAAARRPAGPMAAEAVEYEAGEPHTRVFRVGALGSGWRQCLQPRDLSLAEEEEEEDEEEAAGAVAEELGCTAETAAELRALCSVDTLVSADKERDPEAIPEDSGLETLRNFMHSRLC</sequence>